<dbReference type="RefSeq" id="WP_146647091.1">
    <property type="nucleotide sequence ID" value="NZ_CP012333.1"/>
</dbReference>
<dbReference type="EMBL" id="CP012333">
    <property type="protein sequence ID" value="AKU95694.1"/>
    <property type="molecule type" value="Genomic_DNA"/>
</dbReference>
<organism evidence="3 4">
    <name type="scientific">Labilithrix luteola</name>
    <dbReference type="NCBI Taxonomy" id="1391654"/>
    <lineage>
        <taxon>Bacteria</taxon>
        <taxon>Pseudomonadati</taxon>
        <taxon>Myxococcota</taxon>
        <taxon>Polyangia</taxon>
        <taxon>Polyangiales</taxon>
        <taxon>Labilitrichaceae</taxon>
        <taxon>Labilithrix</taxon>
    </lineage>
</organism>
<protein>
    <submittedName>
        <fullName evidence="3">Uncharacterized protein</fullName>
    </submittedName>
</protein>
<keyword evidence="2" id="KW-0472">Membrane</keyword>
<keyword evidence="2" id="KW-0812">Transmembrane</keyword>
<evidence type="ECO:0000313" key="3">
    <source>
        <dbReference type="EMBL" id="AKU95694.1"/>
    </source>
</evidence>
<gene>
    <name evidence="3" type="ORF">AKJ09_02358</name>
</gene>
<evidence type="ECO:0000313" key="4">
    <source>
        <dbReference type="Proteomes" id="UP000064967"/>
    </source>
</evidence>
<name>A0A0K1PRF4_9BACT</name>
<keyword evidence="4" id="KW-1185">Reference proteome</keyword>
<dbReference type="KEGG" id="llu:AKJ09_02358"/>
<dbReference type="OrthoDB" id="5526768at2"/>
<feature type="compositionally biased region" description="Basic and acidic residues" evidence="1">
    <location>
        <begin position="157"/>
        <end position="166"/>
    </location>
</feature>
<evidence type="ECO:0000256" key="2">
    <source>
        <dbReference type="SAM" id="Phobius"/>
    </source>
</evidence>
<evidence type="ECO:0000256" key="1">
    <source>
        <dbReference type="SAM" id="MobiDB-lite"/>
    </source>
</evidence>
<dbReference type="Proteomes" id="UP000064967">
    <property type="component" value="Chromosome"/>
</dbReference>
<dbReference type="STRING" id="1391654.AKJ09_02358"/>
<reference evidence="3 4" key="1">
    <citation type="submission" date="2015-08" db="EMBL/GenBank/DDBJ databases">
        <authorList>
            <person name="Babu N.S."/>
            <person name="Beckwith C.J."/>
            <person name="Beseler K.G."/>
            <person name="Brison A."/>
            <person name="Carone J.V."/>
            <person name="Caskin T.P."/>
            <person name="Diamond M."/>
            <person name="Durham M.E."/>
            <person name="Foxe J.M."/>
            <person name="Go M."/>
            <person name="Henderson B.A."/>
            <person name="Jones I.B."/>
            <person name="McGettigan J.A."/>
            <person name="Micheletti S.J."/>
            <person name="Nasrallah M.E."/>
            <person name="Ortiz D."/>
            <person name="Piller C.R."/>
            <person name="Privatt S.R."/>
            <person name="Schneider S.L."/>
            <person name="Sharp S."/>
            <person name="Smith T.C."/>
            <person name="Stanton J.D."/>
            <person name="Ullery H.E."/>
            <person name="Wilson R.J."/>
            <person name="Serrano M.G."/>
            <person name="Buck G."/>
            <person name="Lee V."/>
            <person name="Wang Y."/>
            <person name="Carvalho R."/>
            <person name="Voegtly L."/>
            <person name="Shi R."/>
            <person name="Duckworth R."/>
            <person name="Johnson A."/>
            <person name="Loviza R."/>
            <person name="Walstead R."/>
            <person name="Shah Z."/>
            <person name="Kiflezghi M."/>
            <person name="Wade K."/>
            <person name="Ball S.L."/>
            <person name="Bradley K.W."/>
            <person name="Asai D.J."/>
            <person name="Bowman C.A."/>
            <person name="Russell D.A."/>
            <person name="Pope W.H."/>
            <person name="Jacobs-Sera D."/>
            <person name="Hendrix R.W."/>
            <person name="Hatfull G.F."/>
        </authorList>
    </citation>
    <scope>NUCLEOTIDE SEQUENCE [LARGE SCALE GENOMIC DNA]</scope>
    <source>
        <strain evidence="3 4">DSM 27648</strain>
    </source>
</reference>
<proteinExistence type="predicted"/>
<sequence>MTERDPSARDLLAPLDDAYAASARDRERIRNKLRGILGEAALPIAGAGAGAVGSRASRGTRPEARASVFTPMAGVLGVGVLVVVGAMVVRSFVGGSTRGDAPRDTHSTLPAPSAPHDDEPARPIDPPVDEAPERELSVPVGALPSAPSITKPLRTTTARDGDDPLEKETKLMREANRALGAGAYDKALELLDEHSRSFPRGFFVDERDVDRVLALCGLGQRTRATTEASVFVRTRSTSPLARRIATSCAGDVISQDAPRAGSNREGDER</sequence>
<keyword evidence="2" id="KW-1133">Transmembrane helix</keyword>
<feature type="transmembrane region" description="Helical" evidence="2">
    <location>
        <begin position="68"/>
        <end position="89"/>
    </location>
</feature>
<feature type="region of interest" description="Disordered" evidence="1">
    <location>
        <begin position="94"/>
        <end position="166"/>
    </location>
</feature>
<accession>A0A0K1PRF4</accession>
<dbReference type="AlphaFoldDB" id="A0A0K1PRF4"/>